<dbReference type="EMBL" id="GG693877">
    <property type="protein sequence ID" value="EES52425.1"/>
    <property type="molecule type" value="Genomic_DNA"/>
</dbReference>
<organism evidence="3 4">
    <name type="scientific">Leptospirillum ferrodiazotrophum</name>
    <dbReference type="NCBI Taxonomy" id="412449"/>
    <lineage>
        <taxon>Bacteria</taxon>
        <taxon>Pseudomonadati</taxon>
        <taxon>Nitrospirota</taxon>
        <taxon>Nitrospiria</taxon>
        <taxon>Nitrospirales</taxon>
        <taxon>Nitrospiraceae</taxon>
        <taxon>Leptospirillum</taxon>
    </lineage>
</organism>
<dbReference type="Gene3D" id="3.40.1480.10">
    <property type="entry name" value="MOFRL domain"/>
    <property type="match status" value="1"/>
</dbReference>
<gene>
    <name evidence="3" type="ORF">UBAL3_94170032</name>
</gene>
<dbReference type="InterPro" id="IPR039760">
    <property type="entry name" value="MOFRL_protein"/>
</dbReference>
<dbReference type="InterPro" id="IPR038614">
    <property type="entry name" value="GK_N_sf"/>
</dbReference>
<dbReference type="Proteomes" id="UP000009374">
    <property type="component" value="Unassembled WGS sequence"/>
</dbReference>
<reference evidence="3 4" key="1">
    <citation type="journal article" date="2009" name="Appl. Environ. Microbiol.">
        <title>Community genomic and proteomic analyses of chemoautotrophic iron-oxidizing "Leptospirillum rubarum" (Group II) and "Leptospirillum ferrodiazotrophum" (Group III) bacteria in acid mine drainage biofilms.</title>
        <authorList>
            <person name="Goltsman D.S."/>
            <person name="Denef V.J."/>
            <person name="Singer S.W."/>
            <person name="VerBerkmoes N.C."/>
            <person name="Lefsrud M."/>
            <person name="Mueller R.S."/>
            <person name="Dick G.J."/>
            <person name="Sun C.L."/>
            <person name="Wheeler K.E."/>
            <person name="Zemla A."/>
            <person name="Baker B.J."/>
            <person name="Hauser L."/>
            <person name="Land M."/>
            <person name="Shah M.B."/>
            <person name="Thelen M.P."/>
            <person name="Hettich R.L."/>
            <person name="Banfield J.F."/>
        </authorList>
    </citation>
    <scope>NUCLEOTIDE SEQUENCE [LARGE SCALE GENOMIC DNA]</scope>
</reference>
<keyword evidence="3" id="KW-0670">Pyruvate</keyword>
<keyword evidence="4" id="KW-1185">Reference proteome</keyword>
<evidence type="ECO:0000259" key="2">
    <source>
        <dbReference type="Pfam" id="PF13660"/>
    </source>
</evidence>
<dbReference type="InterPro" id="IPR025286">
    <property type="entry name" value="MOFRL_assoc_dom"/>
</dbReference>
<dbReference type="Pfam" id="PF13660">
    <property type="entry name" value="DUF4147"/>
    <property type="match status" value="1"/>
</dbReference>
<sequence>MEEDRLRRRILEKIPEFMADIAPGNLLRSHLKDHPLPDSFLPGAILSMGKAAGFLTEALAEFFSLSSAQTLSILPEGYPRPPLNFPFFEGAHPLPDRRSLEAFERIRNFINGIPPSSPMVIALSGGSSSLIASPVPPVTLEEKTLVSRQLIEAGAPIETLNSLRLHLSQFKGGGLARIISPRPHVTFVLSDIPGTGVSLVGSAPMTPIHRNGPRLLEELRLFIPLEKIPSSVRNTLLGQSQDPFLADPPSDSPLWVIGSSRSLIRSMKVHFATIPEISGLPLHLLTDELCGESREAGRVLASLIAWQASSSPSIHTGGIWAASGETTVTLTGGPTGKGGRTLELALSLAISLFPLPALVLSLASDGFDGNSGLAGALVPTSFFSSPQRRIEGQLALRHHDSGHFLEENGFGIRTGPSGTNVNDLLLVIVYPNLA</sequence>
<dbReference type="InterPro" id="IPR037035">
    <property type="entry name" value="GK-like_C_sf"/>
</dbReference>
<dbReference type="SUPFAM" id="SSF82544">
    <property type="entry name" value="GckA/TtuD-like"/>
    <property type="match status" value="1"/>
</dbReference>
<name>C6HY74_9BACT</name>
<feature type="domain" description="MOFRL-associated" evidence="2">
    <location>
        <begin position="18"/>
        <end position="236"/>
    </location>
</feature>
<dbReference type="GO" id="GO:0005737">
    <property type="term" value="C:cytoplasm"/>
    <property type="evidence" value="ECO:0007669"/>
    <property type="project" value="TreeGrafter"/>
</dbReference>
<evidence type="ECO:0000313" key="3">
    <source>
        <dbReference type="EMBL" id="EES52425.1"/>
    </source>
</evidence>
<dbReference type="Gene3D" id="3.40.50.10180">
    <property type="entry name" value="Glycerate kinase, MOFRL-like N-terminal domain"/>
    <property type="match status" value="1"/>
</dbReference>
<dbReference type="AlphaFoldDB" id="C6HY74"/>
<dbReference type="GO" id="GO:0008887">
    <property type="term" value="F:glycerate kinase activity"/>
    <property type="evidence" value="ECO:0007669"/>
    <property type="project" value="InterPro"/>
</dbReference>
<keyword evidence="3" id="KW-0808">Transferase</keyword>
<proteinExistence type="predicted"/>
<accession>C6HY74</accession>
<dbReference type="InterPro" id="IPR007835">
    <property type="entry name" value="MOFRL"/>
</dbReference>
<dbReference type="PANTHER" id="PTHR12227:SF0">
    <property type="entry name" value="GLYCERATE KINASE"/>
    <property type="match status" value="1"/>
</dbReference>
<dbReference type="Pfam" id="PF05161">
    <property type="entry name" value="MOFRL"/>
    <property type="match status" value="1"/>
</dbReference>
<dbReference type="PANTHER" id="PTHR12227">
    <property type="entry name" value="GLYCERATE KINASE"/>
    <property type="match status" value="1"/>
</dbReference>
<keyword evidence="3" id="KW-0418">Kinase</keyword>
<evidence type="ECO:0000313" key="4">
    <source>
        <dbReference type="Proteomes" id="UP000009374"/>
    </source>
</evidence>
<feature type="domain" description="MOFRL" evidence="1">
    <location>
        <begin position="321"/>
        <end position="423"/>
    </location>
</feature>
<protein>
    <submittedName>
        <fullName evidence="3">Putative hydroxypyruvate reductase/glycerate kinase</fullName>
    </submittedName>
</protein>
<evidence type="ECO:0000259" key="1">
    <source>
        <dbReference type="Pfam" id="PF05161"/>
    </source>
</evidence>